<gene>
    <name evidence="2" type="ORF">CC84DRAFT_390322</name>
</gene>
<keyword evidence="3" id="KW-1185">Reference proteome</keyword>
<dbReference type="Proteomes" id="UP000077069">
    <property type="component" value="Unassembled WGS sequence"/>
</dbReference>
<organism evidence="2 3">
    <name type="scientific">Paraphaeosphaeria sporulosa</name>
    <dbReference type="NCBI Taxonomy" id="1460663"/>
    <lineage>
        <taxon>Eukaryota</taxon>
        <taxon>Fungi</taxon>
        <taxon>Dikarya</taxon>
        <taxon>Ascomycota</taxon>
        <taxon>Pezizomycotina</taxon>
        <taxon>Dothideomycetes</taxon>
        <taxon>Pleosporomycetidae</taxon>
        <taxon>Pleosporales</taxon>
        <taxon>Massarineae</taxon>
        <taxon>Didymosphaeriaceae</taxon>
        <taxon>Paraphaeosphaeria</taxon>
    </lineage>
</organism>
<sequence>MARPLRMNVTDESHSRTCKIRKVNYFLPRPAHWRRARPSRHGQRQRWAALITLAAVKLLPKQDGVGSPSIGWWWRRGGVCRCAMPSHSVSFQTSCAVACSRRADARSSPGSGAFAACRRRTGCWAEHGGCQGSIARRHMHIPSTREVSQETSPRAHAKRRPARNVRTTTGACDGERLPGEIGIASQACCALEMHVPQWMEAAPGSFSDVICRVAACPAVLWQTATVATGQRRGPRRSVRGKAGGPWTLLRGDGGERAGSKPNCVHSTWARELSRNLRASCDI</sequence>
<feature type="region of interest" description="Disordered" evidence="1">
    <location>
        <begin position="231"/>
        <end position="258"/>
    </location>
</feature>
<protein>
    <submittedName>
        <fullName evidence="2">Uncharacterized protein</fullName>
    </submittedName>
</protein>
<dbReference type="RefSeq" id="XP_018029664.1">
    <property type="nucleotide sequence ID" value="XM_018186017.1"/>
</dbReference>
<evidence type="ECO:0000256" key="1">
    <source>
        <dbReference type="SAM" id="MobiDB-lite"/>
    </source>
</evidence>
<dbReference type="EMBL" id="KV441562">
    <property type="protein sequence ID" value="OAF99298.1"/>
    <property type="molecule type" value="Genomic_DNA"/>
</dbReference>
<dbReference type="GeneID" id="28769503"/>
<evidence type="ECO:0000313" key="3">
    <source>
        <dbReference type="Proteomes" id="UP000077069"/>
    </source>
</evidence>
<dbReference type="AlphaFoldDB" id="A0A177BX88"/>
<name>A0A177BX88_9PLEO</name>
<evidence type="ECO:0000313" key="2">
    <source>
        <dbReference type="EMBL" id="OAF99298.1"/>
    </source>
</evidence>
<feature type="region of interest" description="Disordered" evidence="1">
    <location>
        <begin position="143"/>
        <end position="171"/>
    </location>
</feature>
<dbReference type="InParanoid" id="A0A177BX88"/>
<proteinExistence type="predicted"/>
<reference evidence="2 3" key="1">
    <citation type="submission" date="2016-05" db="EMBL/GenBank/DDBJ databases">
        <title>Comparative analysis of secretome profiles of manganese(II)-oxidizing ascomycete fungi.</title>
        <authorList>
            <consortium name="DOE Joint Genome Institute"/>
            <person name="Zeiner C.A."/>
            <person name="Purvine S.O."/>
            <person name="Zink E.M."/>
            <person name="Wu S."/>
            <person name="Pasa-Tolic L."/>
            <person name="Chaput D.L."/>
            <person name="Haridas S."/>
            <person name="Grigoriev I.V."/>
            <person name="Santelli C.M."/>
            <person name="Hansel C.M."/>
        </authorList>
    </citation>
    <scope>NUCLEOTIDE SEQUENCE [LARGE SCALE GENOMIC DNA]</scope>
    <source>
        <strain evidence="2 3">AP3s5-JAC2a</strain>
    </source>
</reference>
<accession>A0A177BX88</accession>